<dbReference type="EMBL" id="WIOL01000008">
    <property type="protein sequence ID" value="MQT18582.1"/>
    <property type="molecule type" value="Genomic_DNA"/>
</dbReference>
<evidence type="ECO:0000256" key="4">
    <source>
        <dbReference type="ARBA" id="ARBA00022737"/>
    </source>
</evidence>
<keyword evidence="5" id="KW-0574">Periplasm</keyword>
<keyword evidence="6" id="KW-0378">Hydrolase</keyword>
<evidence type="ECO:0000256" key="9">
    <source>
        <dbReference type="PIRSR" id="PIRSR611782-2"/>
    </source>
</evidence>
<evidence type="ECO:0000313" key="12">
    <source>
        <dbReference type="Proteomes" id="UP000481327"/>
    </source>
</evidence>
<feature type="domain" description="PDZ" evidence="10">
    <location>
        <begin position="275"/>
        <end position="371"/>
    </location>
</feature>
<feature type="binding site" evidence="9">
    <location>
        <position position="131"/>
    </location>
    <ligand>
        <name>substrate</name>
    </ligand>
</feature>
<dbReference type="SUPFAM" id="SSF50494">
    <property type="entry name" value="Trypsin-like serine proteases"/>
    <property type="match status" value="1"/>
</dbReference>
<evidence type="ECO:0000256" key="1">
    <source>
        <dbReference type="ARBA" id="ARBA00004418"/>
    </source>
</evidence>
<evidence type="ECO:0000256" key="5">
    <source>
        <dbReference type="ARBA" id="ARBA00022764"/>
    </source>
</evidence>
<feature type="active site" description="Charge relay system" evidence="8">
    <location>
        <position position="131"/>
    </location>
</feature>
<feature type="binding site" evidence="9">
    <location>
        <position position="161"/>
    </location>
    <ligand>
        <name>substrate</name>
    </ligand>
</feature>
<dbReference type="Gene3D" id="2.30.42.10">
    <property type="match status" value="2"/>
</dbReference>
<dbReference type="OrthoDB" id="9758917at2"/>
<keyword evidence="4" id="KW-0677">Repeat</keyword>
<dbReference type="InterPro" id="IPR036034">
    <property type="entry name" value="PDZ_sf"/>
</dbReference>
<dbReference type="SUPFAM" id="SSF50156">
    <property type="entry name" value="PDZ domain-like"/>
    <property type="match status" value="2"/>
</dbReference>
<feature type="active site" description="Charge relay system" evidence="8">
    <location>
        <position position="161"/>
    </location>
</feature>
<dbReference type="Pfam" id="PF17820">
    <property type="entry name" value="PDZ_6"/>
    <property type="match status" value="2"/>
</dbReference>
<proteinExistence type="predicted"/>
<dbReference type="PROSITE" id="PS50106">
    <property type="entry name" value="PDZ"/>
    <property type="match status" value="2"/>
</dbReference>
<dbReference type="PANTHER" id="PTHR43343">
    <property type="entry name" value="PEPTIDASE S12"/>
    <property type="match status" value="1"/>
</dbReference>
<dbReference type="InterPro" id="IPR011782">
    <property type="entry name" value="Pept_S1C_Do"/>
</dbReference>
<dbReference type="PRINTS" id="PR00834">
    <property type="entry name" value="PROTEASES2C"/>
</dbReference>
<dbReference type="InterPro" id="IPR051201">
    <property type="entry name" value="Chloro_Bact_Ser_Proteases"/>
</dbReference>
<dbReference type="SMART" id="SM00228">
    <property type="entry name" value="PDZ"/>
    <property type="match status" value="2"/>
</dbReference>
<evidence type="ECO:0000256" key="2">
    <source>
        <dbReference type="ARBA" id="ARBA00022670"/>
    </source>
</evidence>
<name>A0A7C9KYP7_9SPHN</name>
<keyword evidence="2" id="KW-0645">Protease</keyword>
<keyword evidence="3" id="KW-0732">Signal</keyword>
<accession>A0A7C9KYP7</accession>
<protein>
    <submittedName>
        <fullName evidence="11">Do family serine endopeptidase</fullName>
    </submittedName>
</protein>
<evidence type="ECO:0000259" key="10">
    <source>
        <dbReference type="PROSITE" id="PS50106"/>
    </source>
</evidence>
<dbReference type="GO" id="GO:0006508">
    <property type="term" value="P:proteolysis"/>
    <property type="evidence" value="ECO:0007669"/>
    <property type="project" value="UniProtKB-KW"/>
</dbReference>
<feature type="active site" description="Charge relay system" evidence="8">
    <location>
        <position position="237"/>
    </location>
</feature>
<evidence type="ECO:0000256" key="8">
    <source>
        <dbReference type="PIRSR" id="PIRSR611782-1"/>
    </source>
</evidence>
<feature type="binding site" evidence="9">
    <location>
        <begin position="235"/>
        <end position="237"/>
    </location>
    <ligand>
        <name>substrate</name>
    </ligand>
</feature>
<dbReference type="NCBIfam" id="TIGR02037">
    <property type="entry name" value="degP_htrA_DO"/>
    <property type="match status" value="1"/>
</dbReference>
<dbReference type="InterPro" id="IPR041489">
    <property type="entry name" value="PDZ_6"/>
</dbReference>
<reference evidence="11 12" key="1">
    <citation type="submission" date="2019-09" db="EMBL/GenBank/DDBJ databases">
        <title>Polymorphobacter sp. isolated from a lake in China.</title>
        <authorList>
            <person name="Liu Z."/>
        </authorList>
    </citation>
    <scope>NUCLEOTIDE SEQUENCE [LARGE SCALE GENOMIC DNA]</scope>
    <source>
        <strain evidence="11 12">D40P</strain>
    </source>
</reference>
<dbReference type="Pfam" id="PF13365">
    <property type="entry name" value="Trypsin_2"/>
    <property type="match status" value="1"/>
</dbReference>
<dbReference type="Gene3D" id="2.40.10.120">
    <property type="match status" value="1"/>
</dbReference>
<dbReference type="InterPro" id="IPR009003">
    <property type="entry name" value="Peptidase_S1_PA"/>
</dbReference>
<keyword evidence="7" id="KW-0720">Serine protease</keyword>
<dbReference type="GO" id="GO:0042597">
    <property type="term" value="C:periplasmic space"/>
    <property type="evidence" value="ECO:0007669"/>
    <property type="project" value="UniProtKB-SubCell"/>
</dbReference>
<comment type="subcellular location">
    <subcellularLocation>
        <location evidence="1">Periplasm</location>
    </subcellularLocation>
</comment>
<evidence type="ECO:0000313" key="11">
    <source>
        <dbReference type="EMBL" id="MQT18582.1"/>
    </source>
</evidence>
<dbReference type="InterPro" id="IPR001940">
    <property type="entry name" value="Peptidase_S1C"/>
</dbReference>
<dbReference type="InterPro" id="IPR001478">
    <property type="entry name" value="PDZ"/>
</dbReference>
<dbReference type="PANTHER" id="PTHR43343:SF3">
    <property type="entry name" value="PROTEASE DO-LIKE 8, CHLOROPLASTIC"/>
    <property type="match status" value="1"/>
</dbReference>
<evidence type="ECO:0000256" key="3">
    <source>
        <dbReference type="ARBA" id="ARBA00022729"/>
    </source>
</evidence>
<comment type="caution">
    <text evidence="11">The sequence shown here is derived from an EMBL/GenBank/DDBJ whole genome shotgun (WGS) entry which is preliminary data.</text>
</comment>
<keyword evidence="12" id="KW-1185">Reference proteome</keyword>
<gene>
    <name evidence="11" type="ORF">F3168_15115</name>
</gene>
<organism evidence="11 12">
    <name type="scientific">Sandarakinorhabdus fusca</name>
    <dbReference type="NCBI Taxonomy" id="1439888"/>
    <lineage>
        <taxon>Bacteria</taxon>
        <taxon>Pseudomonadati</taxon>
        <taxon>Pseudomonadota</taxon>
        <taxon>Alphaproteobacteria</taxon>
        <taxon>Sphingomonadales</taxon>
        <taxon>Sphingosinicellaceae</taxon>
        <taxon>Sandarakinorhabdus</taxon>
    </lineage>
</organism>
<dbReference type="Proteomes" id="UP000481327">
    <property type="component" value="Unassembled WGS sequence"/>
</dbReference>
<dbReference type="GO" id="GO:0004252">
    <property type="term" value="F:serine-type endopeptidase activity"/>
    <property type="evidence" value="ECO:0007669"/>
    <property type="project" value="InterPro"/>
</dbReference>
<evidence type="ECO:0000256" key="6">
    <source>
        <dbReference type="ARBA" id="ARBA00022801"/>
    </source>
</evidence>
<evidence type="ECO:0000256" key="7">
    <source>
        <dbReference type="ARBA" id="ARBA00022825"/>
    </source>
</evidence>
<sequence>MGPRMRSRTKLAAGLGIGAIAGIGLAVGVSGQMPGQAIPGGVPPVDTTPVVRNVPDGQAQVTLSFAPIVKSAAPAVVNIYTATVDRSRSANMDAFMQQFFGGSAPARPRVQQSLGSGVIVGADGLIVTNNHVVKGADQILVALSDRREYPAKLVFSDARLDLALLKVDTKGTPLPVIRMGDSNQAEVGDVTIAIGNPFGVGQTVTTGIVSAIARTGVGISDWQFFIQTDAAINPGNSGGALLDGQGRLLGINTAIYSQGGGSNGIGFAIPSRMVRVFLSAAQSGKLVSGWIGVEGEPLTAESARLAGMDRPGGLLVTGVVPGSPGARAGIRIGDVLRSVNGKDVADGGQLRYSLATEGVGRSLDVVLLREGREQRASVTVAAPPETPARQLTPITGQSILTGVTVANLSPAYAQELGAGLPEQGVVVVQMVGNAPAAQIGIRPGDIIEAVGGQPVKTVADVAAQASRGAVVVRWSRDGNSRECGVVNGRLACRP</sequence>
<dbReference type="AlphaFoldDB" id="A0A7C9KYP7"/>
<feature type="domain" description="PDZ" evidence="10">
    <location>
        <begin position="405"/>
        <end position="456"/>
    </location>
</feature>